<evidence type="ECO:0000313" key="2">
    <source>
        <dbReference type="Proteomes" id="UP001152622"/>
    </source>
</evidence>
<keyword evidence="2" id="KW-1185">Reference proteome</keyword>
<dbReference type="Proteomes" id="UP001152622">
    <property type="component" value="Chromosome 5"/>
</dbReference>
<comment type="caution">
    <text evidence="1">The sequence shown here is derived from an EMBL/GenBank/DDBJ whole genome shotgun (WGS) entry which is preliminary data.</text>
</comment>
<dbReference type="AlphaFoldDB" id="A0A9Q1FHG0"/>
<proteinExistence type="predicted"/>
<evidence type="ECO:0000313" key="1">
    <source>
        <dbReference type="EMBL" id="KAJ8358715.1"/>
    </source>
</evidence>
<organism evidence="1 2">
    <name type="scientific">Synaphobranchus kaupii</name>
    <name type="common">Kaup's arrowtooth eel</name>
    <dbReference type="NCBI Taxonomy" id="118154"/>
    <lineage>
        <taxon>Eukaryota</taxon>
        <taxon>Metazoa</taxon>
        <taxon>Chordata</taxon>
        <taxon>Craniata</taxon>
        <taxon>Vertebrata</taxon>
        <taxon>Euteleostomi</taxon>
        <taxon>Actinopterygii</taxon>
        <taxon>Neopterygii</taxon>
        <taxon>Teleostei</taxon>
        <taxon>Anguilliformes</taxon>
        <taxon>Synaphobranchidae</taxon>
        <taxon>Synaphobranchus</taxon>
    </lineage>
</organism>
<gene>
    <name evidence="1" type="ORF">SKAU_G00152400</name>
</gene>
<reference evidence="1" key="1">
    <citation type="journal article" date="2023" name="Science">
        <title>Genome structures resolve the early diversification of teleost fishes.</title>
        <authorList>
            <person name="Parey E."/>
            <person name="Louis A."/>
            <person name="Montfort J."/>
            <person name="Bouchez O."/>
            <person name="Roques C."/>
            <person name="Iampietro C."/>
            <person name="Lluch J."/>
            <person name="Castinel A."/>
            <person name="Donnadieu C."/>
            <person name="Desvignes T."/>
            <person name="Floi Bucao C."/>
            <person name="Jouanno E."/>
            <person name="Wen M."/>
            <person name="Mejri S."/>
            <person name="Dirks R."/>
            <person name="Jansen H."/>
            <person name="Henkel C."/>
            <person name="Chen W.J."/>
            <person name="Zahm M."/>
            <person name="Cabau C."/>
            <person name="Klopp C."/>
            <person name="Thompson A.W."/>
            <person name="Robinson-Rechavi M."/>
            <person name="Braasch I."/>
            <person name="Lecointre G."/>
            <person name="Bobe J."/>
            <person name="Postlethwait J.H."/>
            <person name="Berthelot C."/>
            <person name="Roest Crollius H."/>
            <person name="Guiguen Y."/>
        </authorList>
    </citation>
    <scope>NUCLEOTIDE SEQUENCE</scope>
    <source>
        <strain evidence="1">WJC10195</strain>
    </source>
</reference>
<sequence length="67" mass="7364">MVGVLVCRWSGQLGDLQFNCPPPGTIRKKPSTVDLQFPPIVSRRAAIKPLRTQACSKPSRFLTTEAP</sequence>
<protein>
    <submittedName>
        <fullName evidence="1">Uncharacterized protein</fullName>
    </submittedName>
</protein>
<name>A0A9Q1FHG0_SYNKA</name>
<accession>A0A9Q1FHG0</accession>
<dbReference type="EMBL" id="JAINUF010000005">
    <property type="protein sequence ID" value="KAJ8358715.1"/>
    <property type="molecule type" value="Genomic_DNA"/>
</dbReference>